<dbReference type="AlphaFoldDB" id="A0A0F9DKA8"/>
<evidence type="ECO:0000256" key="5">
    <source>
        <dbReference type="ARBA" id="ARBA00022840"/>
    </source>
</evidence>
<accession>A0A0F9DKA8</accession>
<gene>
    <name evidence="8" type="ORF">LCGC14_2267330</name>
</gene>
<evidence type="ECO:0000259" key="7">
    <source>
        <dbReference type="Pfam" id="PF01171"/>
    </source>
</evidence>
<dbReference type="PANTHER" id="PTHR43033:SF1">
    <property type="entry name" value="TRNA(ILE)-LYSIDINE SYNTHASE-RELATED"/>
    <property type="match status" value="1"/>
</dbReference>
<dbReference type="InterPro" id="IPR012795">
    <property type="entry name" value="tRNA_Ile_lys_synt_N"/>
</dbReference>
<dbReference type="EC" id="6.3.4.19" evidence="1"/>
<dbReference type="EMBL" id="LAZR01031267">
    <property type="protein sequence ID" value="KKL54246.1"/>
    <property type="molecule type" value="Genomic_DNA"/>
</dbReference>
<dbReference type="InterPro" id="IPR014729">
    <property type="entry name" value="Rossmann-like_a/b/a_fold"/>
</dbReference>
<evidence type="ECO:0000256" key="6">
    <source>
        <dbReference type="ARBA" id="ARBA00048539"/>
    </source>
</evidence>
<comment type="catalytic activity">
    <reaction evidence="6">
        <text>cytidine(34) in tRNA(Ile2) + L-lysine + ATP = lysidine(34) in tRNA(Ile2) + AMP + diphosphate + H(+)</text>
        <dbReference type="Rhea" id="RHEA:43744"/>
        <dbReference type="Rhea" id="RHEA-COMP:10625"/>
        <dbReference type="Rhea" id="RHEA-COMP:10670"/>
        <dbReference type="ChEBI" id="CHEBI:15378"/>
        <dbReference type="ChEBI" id="CHEBI:30616"/>
        <dbReference type="ChEBI" id="CHEBI:32551"/>
        <dbReference type="ChEBI" id="CHEBI:33019"/>
        <dbReference type="ChEBI" id="CHEBI:82748"/>
        <dbReference type="ChEBI" id="CHEBI:83665"/>
        <dbReference type="ChEBI" id="CHEBI:456215"/>
        <dbReference type="EC" id="6.3.4.19"/>
    </reaction>
</comment>
<dbReference type="CDD" id="cd01992">
    <property type="entry name" value="TilS_N"/>
    <property type="match status" value="1"/>
</dbReference>
<protein>
    <recommendedName>
        <fullName evidence="1">tRNA(Ile)-lysidine synthetase</fullName>
        <ecNumber evidence="1">6.3.4.19</ecNumber>
    </recommendedName>
</protein>
<name>A0A0F9DKA8_9ZZZZ</name>
<feature type="domain" description="tRNA(Ile)-lysidine/2-thiocytidine synthase N-terminal" evidence="7">
    <location>
        <begin position="12"/>
        <end position="183"/>
    </location>
</feature>
<dbReference type="GO" id="GO:0008033">
    <property type="term" value="P:tRNA processing"/>
    <property type="evidence" value="ECO:0007669"/>
    <property type="project" value="UniProtKB-KW"/>
</dbReference>
<dbReference type="Gene3D" id="3.40.50.620">
    <property type="entry name" value="HUPs"/>
    <property type="match status" value="1"/>
</dbReference>
<dbReference type="PANTHER" id="PTHR43033">
    <property type="entry name" value="TRNA(ILE)-LYSIDINE SYNTHASE-RELATED"/>
    <property type="match status" value="1"/>
</dbReference>
<dbReference type="GO" id="GO:0032267">
    <property type="term" value="F:tRNA(Ile)-lysidine synthase activity"/>
    <property type="evidence" value="ECO:0007669"/>
    <property type="project" value="UniProtKB-EC"/>
</dbReference>
<evidence type="ECO:0000256" key="1">
    <source>
        <dbReference type="ARBA" id="ARBA00013267"/>
    </source>
</evidence>
<sequence>MFKLTHPLPKKYWIAVSGGIDSAAVLHWLNKPSRKDSLLGVVNINHGTEYSKHVDWLLDEYYIRQLGLNVIKFRIEGKPPKGESKECWWRDRRYEFFNQVPGNEDIILAHHIDDCLEEYIMNTMIRGYADTIKYRNGRCVRPFRLWKKKSIVSYIMRQKPMVPRFEDESNKDIKFKRNYIRHKVVPEILAINPGVYNIVARLIKSQG</sequence>
<dbReference type="Pfam" id="PF01171">
    <property type="entry name" value="ATP_bind_3"/>
    <property type="match status" value="1"/>
</dbReference>
<dbReference type="NCBIfam" id="TIGR02432">
    <property type="entry name" value="lysidine_TilS_N"/>
    <property type="match status" value="1"/>
</dbReference>
<keyword evidence="4" id="KW-0547">Nucleotide-binding</keyword>
<proteinExistence type="predicted"/>
<dbReference type="InterPro" id="IPR012094">
    <property type="entry name" value="tRNA_Ile_lys_synt"/>
</dbReference>
<evidence type="ECO:0000256" key="2">
    <source>
        <dbReference type="ARBA" id="ARBA00022598"/>
    </source>
</evidence>
<reference evidence="8" key="1">
    <citation type="journal article" date="2015" name="Nature">
        <title>Complex archaea that bridge the gap between prokaryotes and eukaryotes.</title>
        <authorList>
            <person name="Spang A."/>
            <person name="Saw J.H."/>
            <person name="Jorgensen S.L."/>
            <person name="Zaremba-Niedzwiedzka K."/>
            <person name="Martijn J."/>
            <person name="Lind A.E."/>
            <person name="van Eijk R."/>
            <person name="Schleper C."/>
            <person name="Guy L."/>
            <person name="Ettema T.J."/>
        </authorList>
    </citation>
    <scope>NUCLEOTIDE SEQUENCE</scope>
</reference>
<keyword evidence="2" id="KW-0436">Ligase</keyword>
<comment type="caution">
    <text evidence="8">The sequence shown here is derived from an EMBL/GenBank/DDBJ whole genome shotgun (WGS) entry which is preliminary data.</text>
</comment>
<keyword evidence="5" id="KW-0067">ATP-binding</keyword>
<dbReference type="InterPro" id="IPR011063">
    <property type="entry name" value="TilS/TtcA_N"/>
</dbReference>
<evidence type="ECO:0000313" key="8">
    <source>
        <dbReference type="EMBL" id="KKL54246.1"/>
    </source>
</evidence>
<dbReference type="GO" id="GO:0005524">
    <property type="term" value="F:ATP binding"/>
    <property type="evidence" value="ECO:0007669"/>
    <property type="project" value="UniProtKB-KW"/>
</dbReference>
<keyword evidence="3" id="KW-0819">tRNA processing</keyword>
<organism evidence="8">
    <name type="scientific">marine sediment metagenome</name>
    <dbReference type="NCBI Taxonomy" id="412755"/>
    <lineage>
        <taxon>unclassified sequences</taxon>
        <taxon>metagenomes</taxon>
        <taxon>ecological metagenomes</taxon>
    </lineage>
</organism>
<dbReference type="SUPFAM" id="SSF52402">
    <property type="entry name" value="Adenine nucleotide alpha hydrolases-like"/>
    <property type="match status" value="1"/>
</dbReference>
<evidence type="ECO:0000256" key="3">
    <source>
        <dbReference type="ARBA" id="ARBA00022694"/>
    </source>
</evidence>
<evidence type="ECO:0000256" key="4">
    <source>
        <dbReference type="ARBA" id="ARBA00022741"/>
    </source>
</evidence>